<comment type="caution">
    <text evidence="1">The sequence shown here is derived from an EMBL/GenBank/DDBJ whole genome shotgun (WGS) entry which is preliminary data.</text>
</comment>
<evidence type="ECO:0000313" key="2">
    <source>
        <dbReference type="Proteomes" id="UP000619260"/>
    </source>
</evidence>
<dbReference type="Proteomes" id="UP000619260">
    <property type="component" value="Unassembled WGS sequence"/>
</dbReference>
<dbReference type="AlphaFoldDB" id="A0A8J3YUD5"/>
<reference evidence="1" key="1">
    <citation type="submission" date="2021-01" db="EMBL/GenBank/DDBJ databases">
        <title>Whole genome shotgun sequence of Virgisporangium aliadipatigenens NBRC 105644.</title>
        <authorList>
            <person name="Komaki H."/>
            <person name="Tamura T."/>
        </authorList>
    </citation>
    <scope>NUCLEOTIDE SEQUENCE</scope>
    <source>
        <strain evidence="1">NBRC 105644</strain>
    </source>
</reference>
<evidence type="ECO:0008006" key="3">
    <source>
        <dbReference type="Google" id="ProtNLM"/>
    </source>
</evidence>
<proteinExistence type="predicted"/>
<name>A0A8J3YUD5_9ACTN</name>
<gene>
    <name evidence="1" type="ORF">Val02_69160</name>
</gene>
<dbReference type="EMBL" id="BOPF01000032">
    <property type="protein sequence ID" value="GIJ50030.1"/>
    <property type="molecule type" value="Genomic_DNA"/>
</dbReference>
<accession>A0A8J3YUD5</accession>
<evidence type="ECO:0000313" key="1">
    <source>
        <dbReference type="EMBL" id="GIJ50030.1"/>
    </source>
</evidence>
<organism evidence="1 2">
    <name type="scientific">Virgisporangium aliadipatigenens</name>
    <dbReference type="NCBI Taxonomy" id="741659"/>
    <lineage>
        <taxon>Bacteria</taxon>
        <taxon>Bacillati</taxon>
        <taxon>Actinomycetota</taxon>
        <taxon>Actinomycetes</taxon>
        <taxon>Micromonosporales</taxon>
        <taxon>Micromonosporaceae</taxon>
        <taxon>Virgisporangium</taxon>
    </lineage>
</organism>
<keyword evidence="2" id="KW-1185">Reference proteome</keyword>
<dbReference type="RefSeq" id="WP_203903477.1">
    <property type="nucleotide sequence ID" value="NZ_BOPF01000032.1"/>
</dbReference>
<sequence>MPPDAETVVLQWLRTRPNLSAVRFGTTRPADLSRHLPFVAISRIGGGGAAPSWRGGLLVDRAGLTLTGWAKPHRADARGLVRTVVYELSTTRGVIAKAGVLVRVMVLAGPMPLPDRNAPEGIHRFVATVQAIVR</sequence>
<protein>
    <recommendedName>
        <fullName evidence="3">DUF3168 domain-containing protein</fullName>
    </recommendedName>
</protein>